<dbReference type="SMART" id="SM01010">
    <property type="entry name" value="AMPKBI"/>
    <property type="match status" value="1"/>
</dbReference>
<feature type="compositionally biased region" description="Basic and acidic residues" evidence="2">
    <location>
        <begin position="38"/>
        <end position="61"/>
    </location>
</feature>
<protein>
    <recommendedName>
        <fullName evidence="3">Association with the SNF1 complex (ASC) domain-containing protein</fullName>
    </recommendedName>
</protein>
<reference evidence="4" key="1">
    <citation type="submission" date="2022-12" db="EMBL/GenBank/DDBJ databases">
        <authorList>
            <person name="Webb A."/>
        </authorList>
    </citation>
    <scope>NUCLEOTIDE SEQUENCE</scope>
    <source>
        <strain evidence="4">Hp1</strain>
    </source>
</reference>
<evidence type="ECO:0000313" key="4">
    <source>
        <dbReference type="EMBL" id="CAI5736553.1"/>
    </source>
</evidence>
<dbReference type="Proteomes" id="UP001162031">
    <property type="component" value="Unassembled WGS sequence"/>
</dbReference>
<dbReference type="GO" id="GO:0031588">
    <property type="term" value="C:nucleotide-activated protein kinase complex"/>
    <property type="evidence" value="ECO:0007669"/>
    <property type="project" value="TreeGrafter"/>
</dbReference>
<comment type="caution">
    <text evidence="4">The sequence shown here is derived from an EMBL/GenBank/DDBJ whole genome shotgun (WGS) entry which is preliminary data.</text>
</comment>
<name>A0AAV0UK49_HYABA</name>
<dbReference type="CDD" id="cd02859">
    <property type="entry name" value="E_set_AMPKbeta_like_N"/>
    <property type="match status" value="1"/>
</dbReference>
<feature type="compositionally biased region" description="Basic and acidic residues" evidence="2">
    <location>
        <begin position="7"/>
        <end position="17"/>
    </location>
</feature>
<dbReference type="InterPro" id="IPR013783">
    <property type="entry name" value="Ig-like_fold"/>
</dbReference>
<feature type="region of interest" description="Disordered" evidence="2">
    <location>
        <begin position="1"/>
        <end position="130"/>
    </location>
</feature>
<dbReference type="PANTHER" id="PTHR10343:SF84">
    <property type="entry name" value="5'-AMP-ACTIVATED PROTEIN KINASE SUBUNIT BETA-1"/>
    <property type="match status" value="1"/>
</dbReference>
<dbReference type="InterPro" id="IPR006828">
    <property type="entry name" value="ASC_dom"/>
</dbReference>
<dbReference type="GO" id="GO:0005737">
    <property type="term" value="C:cytoplasm"/>
    <property type="evidence" value="ECO:0007669"/>
    <property type="project" value="TreeGrafter"/>
</dbReference>
<dbReference type="GO" id="GO:0019901">
    <property type="term" value="F:protein kinase binding"/>
    <property type="evidence" value="ECO:0007669"/>
    <property type="project" value="TreeGrafter"/>
</dbReference>
<dbReference type="EMBL" id="CANTFL010001315">
    <property type="protein sequence ID" value="CAI5736553.1"/>
    <property type="molecule type" value="Genomic_DNA"/>
</dbReference>
<dbReference type="InterPro" id="IPR050827">
    <property type="entry name" value="CRP1_MDG1_kinase"/>
</dbReference>
<dbReference type="InterPro" id="IPR014756">
    <property type="entry name" value="Ig_E-set"/>
</dbReference>
<evidence type="ECO:0000313" key="5">
    <source>
        <dbReference type="Proteomes" id="UP001162031"/>
    </source>
</evidence>
<feature type="compositionally biased region" description="Basic and acidic residues" evidence="2">
    <location>
        <begin position="119"/>
        <end position="129"/>
    </location>
</feature>
<comment type="similarity">
    <text evidence="1">Belongs to the 5'-AMP-activated protein kinase beta subunit family.</text>
</comment>
<dbReference type="Pfam" id="PF04739">
    <property type="entry name" value="AMPKBI"/>
    <property type="match status" value="1"/>
</dbReference>
<proteinExistence type="inferred from homology"/>
<dbReference type="AlphaFoldDB" id="A0AAV0UK49"/>
<dbReference type="GO" id="GO:0007165">
    <property type="term" value="P:signal transduction"/>
    <property type="evidence" value="ECO:0007669"/>
    <property type="project" value="TreeGrafter"/>
</dbReference>
<feature type="compositionally biased region" description="Low complexity" evidence="2">
    <location>
        <begin position="64"/>
        <end position="79"/>
    </location>
</feature>
<feature type="domain" description="Association with the SNF1 complex (ASC)" evidence="3">
    <location>
        <begin position="240"/>
        <end position="327"/>
    </location>
</feature>
<accession>A0AAV0UK49</accession>
<dbReference type="PANTHER" id="PTHR10343">
    <property type="entry name" value="5'-AMP-ACTIVATED PROTEIN KINASE , BETA SUBUNIT"/>
    <property type="match status" value="1"/>
</dbReference>
<dbReference type="InterPro" id="IPR032640">
    <property type="entry name" value="AMPK1_CBM"/>
</dbReference>
<dbReference type="SUPFAM" id="SSF81296">
    <property type="entry name" value="E set domains"/>
    <property type="match status" value="1"/>
</dbReference>
<keyword evidence="5" id="KW-1185">Reference proteome</keyword>
<dbReference type="Pfam" id="PF16561">
    <property type="entry name" value="AMPK1_CBM"/>
    <property type="match status" value="1"/>
</dbReference>
<dbReference type="InterPro" id="IPR037256">
    <property type="entry name" value="ASC_dom_sf"/>
</dbReference>
<organism evidence="4 5">
    <name type="scientific">Hyaloperonospora brassicae</name>
    <name type="common">Brassica downy mildew</name>
    <name type="synonym">Peronospora brassicae</name>
    <dbReference type="NCBI Taxonomy" id="162125"/>
    <lineage>
        <taxon>Eukaryota</taxon>
        <taxon>Sar</taxon>
        <taxon>Stramenopiles</taxon>
        <taxon>Oomycota</taxon>
        <taxon>Peronosporomycetes</taxon>
        <taxon>Peronosporales</taxon>
        <taxon>Peronosporaceae</taxon>
        <taxon>Hyaloperonospora</taxon>
    </lineage>
</organism>
<dbReference type="SUPFAM" id="SSF160219">
    <property type="entry name" value="AMPKBI-like"/>
    <property type="match status" value="1"/>
</dbReference>
<dbReference type="Gene3D" id="6.20.250.60">
    <property type="match status" value="1"/>
</dbReference>
<evidence type="ECO:0000256" key="1">
    <source>
        <dbReference type="ARBA" id="ARBA00010926"/>
    </source>
</evidence>
<evidence type="ECO:0000256" key="2">
    <source>
        <dbReference type="SAM" id="MobiDB-lite"/>
    </source>
</evidence>
<evidence type="ECO:0000259" key="3">
    <source>
        <dbReference type="SMART" id="SM01010"/>
    </source>
</evidence>
<dbReference type="Gene3D" id="2.60.40.10">
    <property type="entry name" value="Immunoglobulins"/>
    <property type="match status" value="1"/>
</dbReference>
<sequence>MGSASSKADDVDPKHLGADPNDPNAFALHQHPYYSQSGHDKTHQQPTREDGSCVETARDSTRPQSLSSSALQQQQQQQQCDADEHSTTEAMDVDLPPASLDGAPYLNGERTGTAPLDGQAERNRGHGTDATDVAMAPREDVVPMVFKWEHGGRNVFITGTFNGWDKQCPMHRSGNDFTYIANLTRGKHMYKFVVDDDWRFAPDQLTMADVEGNVNNYVDVSEFAPLSDFDGKNKALDDDDDDAENPYSRYIPEIDEYTKEPPPLPPHLRHIILNKAPPTVDGRLLPVPQHVALNHLYCTAIKDGMMVLGITNRYKQKFVTTVYYSLMPGAN</sequence>
<dbReference type="GO" id="GO:0005634">
    <property type="term" value="C:nucleus"/>
    <property type="evidence" value="ECO:0007669"/>
    <property type="project" value="TreeGrafter"/>
</dbReference>
<gene>
    <name evidence="4" type="ORF">HBR001_LOCUS6863</name>
</gene>